<dbReference type="AlphaFoldDB" id="A0AA36IMH9"/>
<proteinExistence type="predicted"/>
<keyword evidence="3" id="KW-1185">Reference proteome</keyword>
<protein>
    <submittedName>
        <fullName evidence="2">Uncharacterized protein</fullName>
    </submittedName>
</protein>
<dbReference type="EMBL" id="CAUJNA010002046">
    <property type="protein sequence ID" value="CAJ1390280.1"/>
    <property type="molecule type" value="Genomic_DNA"/>
</dbReference>
<comment type="caution">
    <text evidence="2">The sequence shown here is derived from an EMBL/GenBank/DDBJ whole genome shotgun (WGS) entry which is preliminary data.</text>
</comment>
<sequence>MAFSGYAVQGQMPGYAAHPAPRAAQPVIHPAAGYPAYSTYPIQVRSGAVGNSAYQYPQQPHPQLPQQFSARRSTAAPASQIRSPNAGTRVRTAADAPMPPQEAIRLLKEGNARFVRGEPQATRTNAAMRQEAGGPGSGAPHGHLRVRGFPGAHRDRV</sequence>
<organism evidence="2 3">
    <name type="scientific">Effrenium voratum</name>
    <dbReference type="NCBI Taxonomy" id="2562239"/>
    <lineage>
        <taxon>Eukaryota</taxon>
        <taxon>Sar</taxon>
        <taxon>Alveolata</taxon>
        <taxon>Dinophyceae</taxon>
        <taxon>Suessiales</taxon>
        <taxon>Symbiodiniaceae</taxon>
        <taxon>Effrenium</taxon>
    </lineage>
</organism>
<accession>A0AA36IMH9</accession>
<feature type="compositionally biased region" description="Polar residues" evidence="1">
    <location>
        <begin position="68"/>
        <end position="86"/>
    </location>
</feature>
<reference evidence="2" key="1">
    <citation type="submission" date="2023-08" db="EMBL/GenBank/DDBJ databases">
        <authorList>
            <person name="Chen Y."/>
            <person name="Shah S."/>
            <person name="Dougan E. K."/>
            <person name="Thang M."/>
            <person name="Chan C."/>
        </authorList>
    </citation>
    <scope>NUCLEOTIDE SEQUENCE</scope>
</reference>
<dbReference type="Proteomes" id="UP001178507">
    <property type="component" value="Unassembled WGS sequence"/>
</dbReference>
<evidence type="ECO:0000313" key="2">
    <source>
        <dbReference type="EMBL" id="CAJ1390280.1"/>
    </source>
</evidence>
<name>A0AA36IMH9_9DINO</name>
<evidence type="ECO:0000313" key="3">
    <source>
        <dbReference type="Proteomes" id="UP001178507"/>
    </source>
</evidence>
<feature type="region of interest" description="Disordered" evidence="1">
    <location>
        <begin position="119"/>
        <end position="157"/>
    </location>
</feature>
<evidence type="ECO:0000256" key="1">
    <source>
        <dbReference type="SAM" id="MobiDB-lite"/>
    </source>
</evidence>
<feature type="region of interest" description="Disordered" evidence="1">
    <location>
        <begin position="54"/>
        <end position="98"/>
    </location>
</feature>
<gene>
    <name evidence="2" type="ORF">EVOR1521_LOCUS15751</name>
</gene>